<accession>X1C2Q3</accession>
<comment type="caution">
    <text evidence="1">The sequence shown here is derived from an EMBL/GenBank/DDBJ whole genome shotgun (WGS) entry which is preliminary data.</text>
</comment>
<organism evidence="1">
    <name type="scientific">marine sediment metagenome</name>
    <dbReference type="NCBI Taxonomy" id="412755"/>
    <lineage>
        <taxon>unclassified sequences</taxon>
        <taxon>metagenomes</taxon>
        <taxon>ecological metagenomes</taxon>
    </lineage>
</organism>
<proteinExistence type="predicted"/>
<dbReference type="AlphaFoldDB" id="X1C2Q3"/>
<reference evidence="1" key="1">
    <citation type="journal article" date="2014" name="Front. Microbiol.">
        <title>High frequency of phylogenetically diverse reductive dehalogenase-homologous genes in deep subseafloor sedimentary metagenomes.</title>
        <authorList>
            <person name="Kawai M."/>
            <person name="Futagami T."/>
            <person name="Toyoda A."/>
            <person name="Takaki Y."/>
            <person name="Nishi S."/>
            <person name="Hori S."/>
            <person name="Arai W."/>
            <person name="Tsubouchi T."/>
            <person name="Morono Y."/>
            <person name="Uchiyama I."/>
            <person name="Ito T."/>
            <person name="Fujiyama A."/>
            <person name="Inagaki F."/>
            <person name="Takami H."/>
        </authorList>
    </citation>
    <scope>NUCLEOTIDE SEQUENCE</scope>
    <source>
        <strain evidence="1">Expedition CK06-06</strain>
    </source>
</reference>
<evidence type="ECO:0000313" key="1">
    <source>
        <dbReference type="EMBL" id="GAH01562.1"/>
    </source>
</evidence>
<dbReference type="EMBL" id="BART01025493">
    <property type="protein sequence ID" value="GAH01562.1"/>
    <property type="molecule type" value="Genomic_DNA"/>
</dbReference>
<protein>
    <submittedName>
        <fullName evidence="1">Uncharacterized protein</fullName>
    </submittedName>
</protein>
<gene>
    <name evidence="1" type="ORF">S01H4_45743</name>
</gene>
<name>X1C2Q3_9ZZZZ</name>
<feature type="non-terminal residue" evidence="1">
    <location>
        <position position="224"/>
    </location>
</feature>
<sequence length="224" mass="23132">MFFYPVAYFADVIKDVGVNQENINDLWDRADDIIHQIADGSLEAEDGIAALNDSFELLLAGAQKFGTEGSAAMVEFINKVKASGLEIAAVTDYINDQLGVVKGNSMNAAEGLAAMAAGVGNSEAAMARLETQTLAVYNAMIANGATANQAMESLGGTLDVIAAKHDEMGTTASAAIQDLLDVSAVTSEHKVLMDAIEGNVAVLTALGNTGSLTQDILDASADSA</sequence>